<accession>A0A4P8JB70</accession>
<feature type="domain" description="Cytochrome b/b6 C-terminal region profile" evidence="22">
    <location>
        <begin position="211"/>
        <end position="379"/>
    </location>
</feature>
<evidence type="ECO:0000256" key="20">
    <source>
        <dbReference type="RuleBase" id="RU362117"/>
    </source>
</evidence>
<evidence type="ECO:0000256" key="17">
    <source>
        <dbReference type="ARBA" id="ARBA00061233"/>
    </source>
</evidence>
<comment type="subunit">
    <text evidence="3">The main subunits of complex b-c1 are: cytochrome b, cytochrome c1 and the Rieske protein.</text>
</comment>
<evidence type="ECO:0000256" key="4">
    <source>
        <dbReference type="ARBA" id="ARBA00013531"/>
    </source>
</evidence>
<dbReference type="GO" id="GO:0045275">
    <property type="term" value="C:respiratory chain complex III"/>
    <property type="evidence" value="ECO:0007669"/>
    <property type="project" value="InterPro"/>
</dbReference>
<feature type="binding site" description="axial binding residue" evidence="19">
    <location>
        <position position="183"/>
    </location>
    <ligand>
        <name>heme b</name>
        <dbReference type="ChEBI" id="CHEBI:60344"/>
        <label>b562</label>
    </ligand>
    <ligandPart>
        <name>Fe</name>
        <dbReference type="ChEBI" id="CHEBI:18248"/>
    </ligandPart>
</feature>
<feature type="transmembrane region" description="Helical" evidence="20">
    <location>
        <begin position="111"/>
        <end position="134"/>
    </location>
</feature>
<evidence type="ECO:0000259" key="22">
    <source>
        <dbReference type="PROSITE" id="PS51003"/>
    </source>
</evidence>
<feature type="domain" description="Cytochrome b/b6 N-terminal region profile" evidence="21">
    <location>
        <begin position="1"/>
        <end position="210"/>
    </location>
</feature>
<feature type="binding site" description="axial binding residue" evidence="19">
    <location>
        <position position="197"/>
    </location>
    <ligand>
        <name>heme b</name>
        <dbReference type="ChEBI" id="CHEBI:60344"/>
        <label>b566</label>
    </ligand>
    <ligandPart>
        <name>Fe</name>
        <dbReference type="ChEBI" id="CHEBI:18248"/>
    </ligandPart>
</feature>
<organism evidence="23">
    <name type="scientific">Altica fragariae</name>
    <dbReference type="NCBI Taxonomy" id="404224"/>
    <lineage>
        <taxon>Eukaryota</taxon>
        <taxon>Metazoa</taxon>
        <taxon>Ecdysozoa</taxon>
        <taxon>Arthropoda</taxon>
        <taxon>Hexapoda</taxon>
        <taxon>Insecta</taxon>
        <taxon>Pterygota</taxon>
        <taxon>Neoptera</taxon>
        <taxon>Endopterygota</taxon>
        <taxon>Coleoptera</taxon>
        <taxon>Polyphaga</taxon>
        <taxon>Cucujiformia</taxon>
        <taxon>Chrysomeloidea</taxon>
        <taxon>Chrysomelidae</taxon>
        <taxon>Galerucinae</taxon>
        <taxon>Alticini</taxon>
        <taxon>Alticina</taxon>
        <taxon>Altica</taxon>
    </lineage>
</organism>
<comment type="cofactor">
    <cofactor evidence="19">
        <name>heme</name>
        <dbReference type="ChEBI" id="CHEBI:30413"/>
    </cofactor>
    <text evidence="19">Binds 2 heme groups non-covalently.</text>
</comment>
<dbReference type="CDD" id="cd00284">
    <property type="entry name" value="Cytochrome_b_N"/>
    <property type="match status" value="1"/>
</dbReference>
<evidence type="ECO:0000256" key="12">
    <source>
        <dbReference type="ARBA" id="ARBA00022989"/>
    </source>
</evidence>
<dbReference type="GO" id="GO:0006122">
    <property type="term" value="P:mitochondrial electron transport, ubiquinol to cytochrome c"/>
    <property type="evidence" value="ECO:0007669"/>
    <property type="project" value="TreeGrafter"/>
</dbReference>
<dbReference type="Pfam" id="PF00033">
    <property type="entry name" value="Cytochrome_B"/>
    <property type="match status" value="1"/>
</dbReference>
<keyword evidence="8 20" id="KW-0812">Transmembrane</keyword>
<keyword evidence="6 19" id="KW-0349">Heme</keyword>
<keyword evidence="15 20" id="KW-0496">Mitochondrion</keyword>
<dbReference type="PROSITE" id="PS51002">
    <property type="entry name" value="CYTB_NTER"/>
    <property type="match status" value="1"/>
</dbReference>
<feature type="transmembrane region" description="Helical" evidence="20">
    <location>
        <begin position="140"/>
        <end position="167"/>
    </location>
</feature>
<dbReference type="PROSITE" id="PS51003">
    <property type="entry name" value="CYTB_CTER"/>
    <property type="match status" value="1"/>
</dbReference>
<dbReference type="InterPro" id="IPR036150">
    <property type="entry name" value="Cyt_b/b6_C_sf"/>
</dbReference>
<dbReference type="InterPro" id="IPR030689">
    <property type="entry name" value="Cytochrome_b"/>
</dbReference>
<keyword evidence="10" id="KW-0999">Mitochondrion inner membrane</keyword>
<evidence type="ECO:0000256" key="14">
    <source>
        <dbReference type="ARBA" id="ARBA00023075"/>
    </source>
</evidence>
<evidence type="ECO:0000256" key="19">
    <source>
        <dbReference type="PIRSR" id="PIRSR038885-2"/>
    </source>
</evidence>
<comment type="function">
    <text evidence="1 20">Component of the ubiquinol-cytochrome c reductase complex (complex III or cytochrome b-c1 complex) that is part of the mitochondrial respiratory chain. The b-c1 complex mediates electron transfer from ubiquinol to cytochrome c. Contributes to the generation of a proton gradient across the mitochondrial membrane that is then used for ATP synthesis.</text>
</comment>
<dbReference type="InterPro" id="IPR005797">
    <property type="entry name" value="Cyt_b/b6_N"/>
</dbReference>
<evidence type="ECO:0000313" key="23">
    <source>
        <dbReference type="EMBL" id="QCP68703.1"/>
    </source>
</evidence>
<keyword evidence="7 20" id="KW-0679">Respiratory chain</keyword>
<dbReference type="GO" id="GO:0005743">
    <property type="term" value="C:mitochondrial inner membrane"/>
    <property type="evidence" value="ECO:0007669"/>
    <property type="project" value="UniProtKB-SubCell"/>
</dbReference>
<evidence type="ECO:0000259" key="21">
    <source>
        <dbReference type="PROSITE" id="PS51002"/>
    </source>
</evidence>
<evidence type="ECO:0000256" key="11">
    <source>
        <dbReference type="ARBA" id="ARBA00022982"/>
    </source>
</evidence>
<feature type="transmembrane region" description="Helical" evidence="20">
    <location>
        <begin position="179"/>
        <end position="200"/>
    </location>
</feature>
<keyword evidence="12 20" id="KW-1133">Transmembrane helix</keyword>
<gene>
    <name evidence="23" type="primary">cob</name>
</gene>
<keyword evidence="16 20" id="KW-0472">Membrane</keyword>
<evidence type="ECO:0000256" key="7">
    <source>
        <dbReference type="ARBA" id="ARBA00022660"/>
    </source>
</evidence>
<dbReference type="GO" id="GO:0046872">
    <property type="term" value="F:metal ion binding"/>
    <property type="evidence" value="ECO:0007669"/>
    <property type="project" value="UniProtKB-UniRule"/>
</dbReference>
<dbReference type="PIRSF" id="PIRSF038885">
    <property type="entry name" value="COB"/>
    <property type="match status" value="1"/>
</dbReference>
<dbReference type="Pfam" id="PF00032">
    <property type="entry name" value="Cytochrom_B_C"/>
    <property type="match status" value="1"/>
</dbReference>
<keyword evidence="11 20" id="KW-0249">Electron transport</keyword>
<reference evidence="23" key="1">
    <citation type="submission" date="2018-06" db="EMBL/GenBank/DDBJ databases">
        <title>Mitogenomes versus nuclear genes in resolving species limits in three host-specific Altica flea beetles (Coleoptera: Chrysomelidae).</title>
        <authorList>
            <person name="Nie R.-E."/>
            <person name="Wei J."/>
            <person name="Zhang S.-K."/>
            <person name="Vogler A.P."/>
            <person name="Wu L."/>
            <person name="Konstantinov A.S."/>
            <person name="Li W.-Z."/>
            <person name="Yang X.-K."/>
            <person name="Xue H.-J."/>
        </authorList>
    </citation>
    <scope>NUCLEOTIDE SEQUENCE</scope>
</reference>
<evidence type="ECO:0000256" key="3">
    <source>
        <dbReference type="ARBA" id="ARBA00011649"/>
    </source>
</evidence>
<dbReference type="InterPro" id="IPR027387">
    <property type="entry name" value="Cytb/b6-like_sf"/>
</dbReference>
<evidence type="ECO:0000256" key="1">
    <source>
        <dbReference type="ARBA" id="ARBA00002566"/>
    </source>
</evidence>
<feature type="transmembrane region" description="Helical" evidence="20">
    <location>
        <begin position="263"/>
        <end position="282"/>
    </location>
</feature>
<dbReference type="Gene3D" id="1.20.810.10">
    <property type="entry name" value="Cytochrome Bc1 Complex, Chain C"/>
    <property type="match status" value="1"/>
</dbReference>
<feature type="binding site" description="axial binding residue" evidence="19">
    <location>
        <position position="98"/>
    </location>
    <ligand>
        <name>heme b</name>
        <dbReference type="ChEBI" id="CHEBI:60344"/>
        <label>b566</label>
    </ligand>
    <ligandPart>
        <name>Fe</name>
        <dbReference type="ChEBI" id="CHEBI:18248"/>
    </ligandPart>
</feature>
<comment type="similarity">
    <text evidence="17 20">Belongs to the cytochrome b family.</text>
</comment>
<dbReference type="PANTHER" id="PTHR19271">
    <property type="entry name" value="CYTOCHROME B"/>
    <property type="match status" value="1"/>
</dbReference>
<dbReference type="GO" id="GO:0016491">
    <property type="term" value="F:oxidoreductase activity"/>
    <property type="evidence" value="ECO:0007669"/>
    <property type="project" value="UniProtKB-UniRule"/>
</dbReference>
<name>A0A4P8JB70_9CUCU</name>
<dbReference type="InterPro" id="IPR016174">
    <property type="entry name" value="Di-haem_cyt_TM"/>
</dbReference>
<dbReference type="EMBL" id="MH477597">
    <property type="protein sequence ID" value="QCP68664.1"/>
    <property type="molecule type" value="Genomic_DNA"/>
</dbReference>
<keyword evidence="5 20" id="KW-0813">Transport</keyword>
<dbReference type="CDD" id="cd00290">
    <property type="entry name" value="cytochrome_b_C"/>
    <property type="match status" value="1"/>
</dbReference>
<evidence type="ECO:0000256" key="2">
    <source>
        <dbReference type="ARBA" id="ARBA00004448"/>
    </source>
</evidence>
<keyword evidence="13 19" id="KW-0408">Iron</keyword>
<geneLocation type="mitochondrion" evidence="23"/>
<proteinExistence type="inferred from homology"/>
<feature type="transmembrane region" description="Helical" evidence="20">
    <location>
        <begin position="288"/>
        <end position="309"/>
    </location>
</feature>
<dbReference type="InterPro" id="IPR048260">
    <property type="entry name" value="Cytochrome_b_C_euk/bac"/>
</dbReference>
<dbReference type="SUPFAM" id="SSF81648">
    <property type="entry name" value="a domain/subunit of cytochrome bc1 complex (Ubiquinol-cytochrome c reductase)"/>
    <property type="match status" value="1"/>
</dbReference>
<dbReference type="FunFam" id="1.20.810.10:FF:000002">
    <property type="entry name" value="Cytochrome b"/>
    <property type="match status" value="1"/>
</dbReference>
<dbReference type="InterPro" id="IPR005798">
    <property type="entry name" value="Cyt_b/b6_C"/>
</dbReference>
<evidence type="ECO:0000256" key="18">
    <source>
        <dbReference type="PIRSR" id="PIRSR038885-1"/>
    </source>
</evidence>
<sequence>MKMPIRKTSPLIKIINNSIITFPAPSNISTMWNFGSLLGLCLIIQIMTGLFLAMHYCPNVSLAFNSVIHICRDVNYGWLLRTLHANGASFFFICMYIHIGRGIYYSSFKLLETWMIGVTIFFLTMATAFLGYVLPWGQMSFWGATVITNLMSAIPYLGTMLVQWIWGGFAVDNATLNRFFTFHFILPFIILAMMIIHLMFLHQTGSNNPLGTQSNLDKIPFHPYFIFKDLLSMLIILFLLTFLTLFNPYLLGDPDNFTPANPLVTPIHIQPEWYFLFAYAILRSIPNKLGGVIALIMSIAILYILPFTNKKKFLSNNFYPINKLMFWSLFSTIVLLTWIGARPVEDPYILLGQILTIIYFTYFIINPVIIKMWDMIIFK</sequence>
<dbReference type="AlphaFoldDB" id="A0A4P8JB70"/>
<evidence type="ECO:0000256" key="16">
    <source>
        <dbReference type="ARBA" id="ARBA00023136"/>
    </source>
</evidence>
<protein>
    <recommendedName>
        <fullName evidence="4 20">Cytochrome b</fullName>
    </recommendedName>
</protein>
<evidence type="ECO:0000256" key="8">
    <source>
        <dbReference type="ARBA" id="ARBA00022692"/>
    </source>
</evidence>
<evidence type="ECO:0000256" key="15">
    <source>
        <dbReference type="ARBA" id="ARBA00023128"/>
    </source>
</evidence>
<dbReference type="InterPro" id="IPR048259">
    <property type="entry name" value="Cytochrome_b_N_euk/bac"/>
</dbReference>
<evidence type="ECO:0000256" key="6">
    <source>
        <dbReference type="ARBA" id="ARBA00022617"/>
    </source>
</evidence>
<comment type="cofactor">
    <cofactor evidence="20">
        <name>heme b</name>
        <dbReference type="ChEBI" id="CHEBI:60344"/>
    </cofactor>
    <text evidence="20">Binds 2 heme groups non-covalently.</text>
</comment>
<feature type="transmembrane region" description="Helical" evidence="20">
    <location>
        <begin position="230"/>
        <end position="251"/>
    </location>
</feature>
<feature type="transmembrane region" description="Helical" evidence="20">
    <location>
        <begin position="321"/>
        <end position="341"/>
    </location>
</feature>
<comment type="subcellular location">
    <subcellularLocation>
        <location evidence="2">Mitochondrion inner membrane</location>
        <topology evidence="2">Multi-pass membrane protein</topology>
    </subcellularLocation>
</comment>
<dbReference type="SUPFAM" id="SSF81342">
    <property type="entry name" value="Transmembrane di-heme cytochromes"/>
    <property type="match status" value="1"/>
</dbReference>
<dbReference type="EMBL" id="MH477592">
    <property type="protein sequence ID" value="QCC71329.1"/>
    <property type="molecule type" value="Genomic_DNA"/>
</dbReference>
<feature type="transmembrane region" description="Helical" evidence="20">
    <location>
        <begin position="76"/>
        <end position="99"/>
    </location>
</feature>
<evidence type="ECO:0000256" key="13">
    <source>
        <dbReference type="ARBA" id="ARBA00023004"/>
    </source>
</evidence>
<feature type="transmembrane region" description="Helical" evidence="20">
    <location>
        <begin position="347"/>
        <end position="370"/>
    </location>
</feature>
<dbReference type="PANTHER" id="PTHR19271:SF16">
    <property type="entry name" value="CYTOCHROME B"/>
    <property type="match status" value="1"/>
</dbReference>
<keyword evidence="9 19" id="KW-0479">Metal-binding</keyword>
<keyword evidence="14" id="KW-0830">Ubiquinone</keyword>
<feature type="binding site" description="axial binding residue" evidence="19">
    <location>
        <position position="84"/>
    </location>
    <ligand>
        <name>heme b</name>
        <dbReference type="ChEBI" id="CHEBI:60344"/>
        <label>b562</label>
    </ligand>
    <ligandPart>
        <name>Fe</name>
        <dbReference type="ChEBI" id="CHEBI:18248"/>
    </ligandPart>
</feature>
<feature type="transmembrane region" description="Helical" evidence="20">
    <location>
        <begin position="37"/>
        <end position="56"/>
    </location>
</feature>
<evidence type="ECO:0000256" key="10">
    <source>
        <dbReference type="ARBA" id="ARBA00022792"/>
    </source>
</evidence>
<evidence type="ECO:0000256" key="5">
    <source>
        <dbReference type="ARBA" id="ARBA00022448"/>
    </source>
</evidence>
<evidence type="ECO:0000256" key="9">
    <source>
        <dbReference type="ARBA" id="ARBA00022723"/>
    </source>
</evidence>
<feature type="binding site" evidence="18">
    <location>
        <position position="202"/>
    </location>
    <ligand>
        <name>a ubiquinone</name>
        <dbReference type="ChEBI" id="CHEBI:16389"/>
    </ligand>
</feature>
<dbReference type="GO" id="GO:0008121">
    <property type="term" value="F:quinol-cytochrome-c reductase activity"/>
    <property type="evidence" value="ECO:0007669"/>
    <property type="project" value="InterPro"/>
</dbReference>
<dbReference type="EMBL" id="MH477600">
    <property type="protein sequence ID" value="QCP68703.1"/>
    <property type="molecule type" value="Genomic_DNA"/>
</dbReference>